<dbReference type="Proteomes" id="UP001287282">
    <property type="component" value="Unassembled WGS sequence"/>
</dbReference>
<dbReference type="RefSeq" id="WP_317121635.1">
    <property type="nucleotide sequence ID" value="NZ_JAWJBA010000002.1"/>
</dbReference>
<name>A0ABU3X9C6_9BACI</name>
<evidence type="ECO:0008006" key="3">
    <source>
        <dbReference type="Google" id="ProtNLM"/>
    </source>
</evidence>
<protein>
    <recommendedName>
        <fullName evidence="3">Penicillin-binding protein-related factor A, recombinase</fullName>
    </recommendedName>
</protein>
<dbReference type="EMBL" id="JAWJBA010000002">
    <property type="protein sequence ID" value="MDV2684403.1"/>
    <property type="molecule type" value="Genomic_DNA"/>
</dbReference>
<sequence>MNFQRENSISNAHVGRDFEEVALDYFKGNNILLDRGVCLPVGVSKLKKNRNFDLGCISSDSKKMIVECKSHKWTSSGKVPSAKMTVWNEAMYYFFLASQGYRKVFFILKDYNEKRGETLGEYYIRTYKHLIPEDVEIMEYDSQLNEVRELKAFIDGDD</sequence>
<comment type="caution">
    <text evidence="1">The sequence shown here is derived from an EMBL/GenBank/DDBJ whole genome shotgun (WGS) entry which is preliminary data.</text>
</comment>
<accession>A0ABU3X9C6</accession>
<proteinExistence type="predicted"/>
<reference evidence="1 2" key="1">
    <citation type="submission" date="2023-10" db="EMBL/GenBank/DDBJ databases">
        <title>Screening of Alkalihalobacillus lindianensis BZ-TG-R113 and Its Alleviation of Salt Stress on Rapeseed Growth.</title>
        <authorList>
            <person name="Zhao B."/>
            <person name="Guo T."/>
        </authorList>
    </citation>
    <scope>NUCLEOTIDE SEQUENCE [LARGE SCALE GENOMIC DNA]</scope>
    <source>
        <strain evidence="1 2">BZ-TG-R113</strain>
    </source>
</reference>
<gene>
    <name evidence="1" type="ORF">RYX56_08470</name>
</gene>
<organism evidence="1 2">
    <name type="scientific">Alkalihalophilus lindianensis</name>
    <dbReference type="NCBI Taxonomy" id="1630542"/>
    <lineage>
        <taxon>Bacteria</taxon>
        <taxon>Bacillati</taxon>
        <taxon>Bacillota</taxon>
        <taxon>Bacilli</taxon>
        <taxon>Bacillales</taxon>
        <taxon>Bacillaceae</taxon>
        <taxon>Alkalihalophilus</taxon>
    </lineage>
</organism>
<evidence type="ECO:0000313" key="2">
    <source>
        <dbReference type="Proteomes" id="UP001287282"/>
    </source>
</evidence>
<evidence type="ECO:0000313" key="1">
    <source>
        <dbReference type="EMBL" id="MDV2684403.1"/>
    </source>
</evidence>
<keyword evidence="2" id="KW-1185">Reference proteome</keyword>